<organism evidence="1 2">
    <name type="scientific">Mycolicibacterium canariasense</name>
    <name type="common">Mycobacterium canariasense</name>
    <dbReference type="NCBI Taxonomy" id="228230"/>
    <lineage>
        <taxon>Bacteria</taxon>
        <taxon>Bacillati</taxon>
        <taxon>Actinomycetota</taxon>
        <taxon>Actinomycetes</taxon>
        <taxon>Mycobacteriales</taxon>
        <taxon>Mycobacteriaceae</taxon>
        <taxon>Mycolicibacterium</taxon>
    </lineage>
</organism>
<dbReference type="EMBL" id="BCSY01000137">
    <property type="protein sequence ID" value="GAS99831.1"/>
    <property type="molecule type" value="Genomic_DNA"/>
</dbReference>
<reference evidence="2" key="1">
    <citation type="journal article" date="2016" name="Genome Announc.">
        <title>Draft Genome Sequences of Five Rapidly Growing Mycobacterium Species, M. thermoresistibile, M. fortuitum subsp. acetamidolyticum, M. canariasense, M. brisbanense, and M. novocastrense.</title>
        <authorList>
            <person name="Katahira K."/>
            <person name="Ogura Y."/>
            <person name="Gotoh Y."/>
            <person name="Hayashi T."/>
        </authorList>
    </citation>
    <scope>NUCLEOTIDE SEQUENCE [LARGE SCALE GENOMIC DNA]</scope>
    <source>
        <strain evidence="2">JCM15298</strain>
    </source>
</reference>
<evidence type="ECO:0000313" key="2">
    <source>
        <dbReference type="Proteomes" id="UP000069443"/>
    </source>
</evidence>
<dbReference type="STRING" id="228230.RMCC_6796"/>
<comment type="caution">
    <text evidence="1">The sequence shown here is derived from an EMBL/GenBank/DDBJ whole genome shotgun (WGS) entry which is preliminary data.</text>
</comment>
<gene>
    <name evidence="1" type="ORF">RMCC_6796</name>
</gene>
<keyword evidence="2" id="KW-1185">Reference proteome</keyword>
<dbReference type="RefSeq" id="WP_165605441.1">
    <property type="nucleotide sequence ID" value="NZ_BCSY01000137.1"/>
</dbReference>
<evidence type="ECO:0000313" key="1">
    <source>
        <dbReference type="EMBL" id="GAS99831.1"/>
    </source>
</evidence>
<dbReference type="AlphaFoldDB" id="A0A100WKB7"/>
<name>A0A100WKB7_MYCCR</name>
<protein>
    <submittedName>
        <fullName evidence="1">Uncharacterized protein</fullName>
    </submittedName>
</protein>
<accession>A0A100WKB7</accession>
<reference evidence="2" key="2">
    <citation type="submission" date="2016-02" db="EMBL/GenBank/DDBJ databases">
        <title>Draft genome sequence of five rapidly growing Mycobacterium species.</title>
        <authorList>
            <person name="Katahira K."/>
            <person name="Gotou Y."/>
            <person name="Iida K."/>
            <person name="Ogura Y."/>
            <person name="Hayashi T."/>
        </authorList>
    </citation>
    <scope>NUCLEOTIDE SEQUENCE [LARGE SCALE GENOMIC DNA]</scope>
    <source>
        <strain evidence="2">JCM15298</strain>
    </source>
</reference>
<proteinExistence type="predicted"/>
<dbReference type="Proteomes" id="UP000069443">
    <property type="component" value="Unassembled WGS sequence"/>
</dbReference>
<sequence>MLTIKRYVEAALLSVVALVAIATPTVMLLQDGPHVPVQIVVNEPLPGSIR</sequence>